<dbReference type="Gene3D" id="3.30.710.10">
    <property type="entry name" value="Potassium Channel Kv1.1, Chain A"/>
    <property type="match status" value="1"/>
</dbReference>
<organism evidence="1 2">
    <name type="scientific">Durusdinium trenchii</name>
    <dbReference type="NCBI Taxonomy" id="1381693"/>
    <lineage>
        <taxon>Eukaryota</taxon>
        <taxon>Sar</taxon>
        <taxon>Alveolata</taxon>
        <taxon>Dinophyceae</taxon>
        <taxon>Suessiales</taxon>
        <taxon>Symbiodiniaceae</taxon>
        <taxon>Durusdinium</taxon>
    </lineage>
</organism>
<name>A0ABP0LA72_9DINO</name>
<comment type="caution">
    <text evidence="1">The sequence shown here is derived from an EMBL/GenBank/DDBJ whole genome shotgun (WGS) entry which is preliminary data.</text>
</comment>
<evidence type="ECO:0000313" key="2">
    <source>
        <dbReference type="Proteomes" id="UP001642464"/>
    </source>
</evidence>
<dbReference type="InterPro" id="IPR011333">
    <property type="entry name" value="SKP1/BTB/POZ_sf"/>
</dbReference>
<evidence type="ECO:0000313" key="1">
    <source>
        <dbReference type="EMBL" id="CAK9035255.1"/>
    </source>
</evidence>
<proteinExistence type="predicted"/>
<dbReference type="EMBL" id="CAXAMM010015002">
    <property type="protein sequence ID" value="CAK9035255.1"/>
    <property type="molecule type" value="Genomic_DNA"/>
</dbReference>
<dbReference type="Proteomes" id="UP001642464">
    <property type="component" value="Unassembled WGS sequence"/>
</dbReference>
<keyword evidence="2" id="KW-1185">Reference proteome</keyword>
<gene>
    <name evidence="1" type="ORF">SCF082_LOCUS21213</name>
</gene>
<protein>
    <submittedName>
        <fullName evidence="1">Speckle-type POZ protein-like</fullName>
    </submittedName>
</protein>
<reference evidence="1 2" key="1">
    <citation type="submission" date="2024-02" db="EMBL/GenBank/DDBJ databases">
        <authorList>
            <person name="Chen Y."/>
            <person name="Shah S."/>
            <person name="Dougan E. K."/>
            <person name="Thang M."/>
            <person name="Chan C."/>
        </authorList>
    </citation>
    <scope>NUCLEOTIDE SEQUENCE [LARGE SCALE GENOMIC DNA]</scope>
</reference>
<accession>A0ABP0LA72</accession>
<sequence length="117" mass="12965">MLNSPMKEGALGEISLPCTEGVVRSLLKHCYGLPYDANLTLEDELALVEQAHAFELTSLCEDAAFSAIERLSETTVVQLIKGLRTFYKAGSLKEEWENLVRQVRANAELHQVLCLDG</sequence>